<evidence type="ECO:0000313" key="2">
    <source>
        <dbReference type="Proteomes" id="UP001597468"/>
    </source>
</evidence>
<sequence length="117" mass="13107">MHKLDDLKIWNKAMDIAEKTYLLSAQFPSEERFGLTSQIRRSAISVPSNIAEGAGRSTNGEFRNFLSIASGSSYELLTQLILSHRLNLISEENVHPVISEVIEVQKMNYALIKSLGK</sequence>
<keyword evidence="2" id="KW-1185">Reference proteome</keyword>
<evidence type="ECO:0000313" key="1">
    <source>
        <dbReference type="EMBL" id="MFD2519086.1"/>
    </source>
</evidence>
<name>A0ABW5IZF7_9FLAO</name>
<dbReference type="SUPFAM" id="SSF158446">
    <property type="entry name" value="IVS-encoded protein-like"/>
    <property type="match status" value="1"/>
</dbReference>
<reference evidence="2" key="1">
    <citation type="journal article" date="2019" name="Int. J. Syst. Evol. Microbiol.">
        <title>The Global Catalogue of Microorganisms (GCM) 10K type strain sequencing project: providing services to taxonomists for standard genome sequencing and annotation.</title>
        <authorList>
            <consortium name="The Broad Institute Genomics Platform"/>
            <consortium name="The Broad Institute Genome Sequencing Center for Infectious Disease"/>
            <person name="Wu L."/>
            <person name="Ma J."/>
        </authorList>
    </citation>
    <scope>NUCLEOTIDE SEQUENCE [LARGE SCALE GENOMIC DNA]</scope>
    <source>
        <strain evidence="2">KCTC 42585</strain>
    </source>
</reference>
<dbReference type="NCBIfam" id="TIGR02436">
    <property type="entry name" value="four helix bundle protein"/>
    <property type="match status" value="1"/>
</dbReference>
<dbReference type="InterPro" id="IPR036583">
    <property type="entry name" value="23S_rRNA_IVS_sf"/>
</dbReference>
<comment type="caution">
    <text evidence="1">The sequence shown here is derived from an EMBL/GenBank/DDBJ whole genome shotgun (WGS) entry which is preliminary data.</text>
</comment>
<dbReference type="RefSeq" id="WP_380754601.1">
    <property type="nucleotide sequence ID" value="NZ_JBHULT010000012.1"/>
</dbReference>
<dbReference type="Pfam" id="PF05635">
    <property type="entry name" value="23S_rRNA_IVP"/>
    <property type="match status" value="1"/>
</dbReference>
<dbReference type="PANTHER" id="PTHR38471:SF2">
    <property type="entry name" value="FOUR HELIX BUNDLE PROTEIN"/>
    <property type="match status" value="1"/>
</dbReference>
<dbReference type="CDD" id="cd16377">
    <property type="entry name" value="23S_rRNA_IVP_like"/>
    <property type="match status" value="1"/>
</dbReference>
<dbReference type="InterPro" id="IPR012657">
    <property type="entry name" value="23S_rRNA-intervening_sequence"/>
</dbReference>
<organism evidence="1 2">
    <name type="scientific">Salinimicrobium flavum</name>
    <dbReference type="NCBI Taxonomy" id="1737065"/>
    <lineage>
        <taxon>Bacteria</taxon>
        <taxon>Pseudomonadati</taxon>
        <taxon>Bacteroidota</taxon>
        <taxon>Flavobacteriia</taxon>
        <taxon>Flavobacteriales</taxon>
        <taxon>Flavobacteriaceae</taxon>
        <taxon>Salinimicrobium</taxon>
    </lineage>
</organism>
<accession>A0ABW5IZF7</accession>
<dbReference type="Gene3D" id="1.20.1440.60">
    <property type="entry name" value="23S rRNA-intervening sequence"/>
    <property type="match status" value="1"/>
</dbReference>
<gene>
    <name evidence="1" type="ORF">ACFSTG_14355</name>
</gene>
<proteinExistence type="predicted"/>
<dbReference type="EMBL" id="JBHULT010000012">
    <property type="protein sequence ID" value="MFD2519086.1"/>
    <property type="molecule type" value="Genomic_DNA"/>
</dbReference>
<dbReference type="Proteomes" id="UP001597468">
    <property type="component" value="Unassembled WGS sequence"/>
</dbReference>
<protein>
    <submittedName>
        <fullName evidence="1">Four helix bundle protein</fullName>
    </submittedName>
</protein>
<dbReference type="PANTHER" id="PTHR38471">
    <property type="entry name" value="FOUR HELIX BUNDLE PROTEIN"/>
    <property type="match status" value="1"/>
</dbReference>